<name>A0AAW0AKP3_9AGAR</name>
<protein>
    <submittedName>
        <fullName evidence="1">Uncharacterized protein</fullName>
    </submittedName>
</protein>
<accession>A0AAW0AKP3</accession>
<comment type="caution">
    <text evidence="1">The sequence shown here is derived from an EMBL/GenBank/DDBJ whole genome shotgun (WGS) entry which is preliminary data.</text>
</comment>
<evidence type="ECO:0000313" key="2">
    <source>
        <dbReference type="Proteomes" id="UP001362999"/>
    </source>
</evidence>
<gene>
    <name evidence="1" type="ORF">R3P38DRAFT_3322502</name>
</gene>
<dbReference type="InterPro" id="IPR041078">
    <property type="entry name" value="Plavaka"/>
</dbReference>
<sequence>MFCHHPRNGEVPPTQLTQFSGSKSAYPVYLTLGNLPKSLRRKPSENACILLGYLSPLMQAGKDGMLVTGGDGNLRKVYPILASYAADYPEQCLVGCAKYGTCPKCQRSAADLEKPSPGDLRSPDWTLGIIADAENFSAESENKFHDYCVHKPFWAGFPLTNIDYSLTPDVLHQMYQGVFKHLVGWCQSVLTPDELDARILGRVPRKGIEACRALLDFIYLAQYTTHDDGTLAAMEAALHC</sequence>
<dbReference type="EMBL" id="JAWWNJ010000059">
    <property type="protein sequence ID" value="KAK7013424.1"/>
    <property type="molecule type" value="Genomic_DNA"/>
</dbReference>
<evidence type="ECO:0000313" key="1">
    <source>
        <dbReference type="EMBL" id="KAK7013424.1"/>
    </source>
</evidence>
<organism evidence="1 2">
    <name type="scientific">Favolaschia claudopus</name>
    <dbReference type="NCBI Taxonomy" id="2862362"/>
    <lineage>
        <taxon>Eukaryota</taxon>
        <taxon>Fungi</taxon>
        <taxon>Dikarya</taxon>
        <taxon>Basidiomycota</taxon>
        <taxon>Agaricomycotina</taxon>
        <taxon>Agaricomycetes</taxon>
        <taxon>Agaricomycetidae</taxon>
        <taxon>Agaricales</taxon>
        <taxon>Marasmiineae</taxon>
        <taxon>Mycenaceae</taxon>
        <taxon>Favolaschia</taxon>
    </lineage>
</organism>
<dbReference type="AlphaFoldDB" id="A0AAW0AKP3"/>
<keyword evidence="2" id="KW-1185">Reference proteome</keyword>
<reference evidence="1 2" key="1">
    <citation type="journal article" date="2024" name="J Genomics">
        <title>Draft genome sequencing and assembly of Favolaschia claudopus CIRM-BRFM 2984 isolated from oak limbs.</title>
        <authorList>
            <person name="Navarro D."/>
            <person name="Drula E."/>
            <person name="Chaduli D."/>
            <person name="Cazenave R."/>
            <person name="Ahrendt S."/>
            <person name="Wang J."/>
            <person name="Lipzen A."/>
            <person name="Daum C."/>
            <person name="Barry K."/>
            <person name="Grigoriev I.V."/>
            <person name="Favel A."/>
            <person name="Rosso M.N."/>
            <person name="Martin F."/>
        </authorList>
    </citation>
    <scope>NUCLEOTIDE SEQUENCE [LARGE SCALE GENOMIC DNA]</scope>
    <source>
        <strain evidence="1 2">CIRM-BRFM 2984</strain>
    </source>
</reference>
<proteinExistence type="predicted"/>
<dbReference type="Proteomes" id="UP001362999">
    <property type="component" value="Unassembled WGS sequence"/>
</dbReference>
<dbReference type="Pfam" id="PF18759">
    <property type="entry name" value="Plavaka"/>
    <property type="match status" value="1"/>
</dbReference>